<dbReference type="Gene3D" id="3.30.70.270">
    <property type="match status" value="1"/>
</dbReference>
<dbReference type="Gene3D" id="1.25.40.10">
    <property type="entry name" value="Tetratricopeptide repeat domain"/>
    <property type="match status" value="2"/>
</dbReference>
<dbReference type="InterPro" id="IPR029787">
    <property type="entry name" value="Nucleotide_cyclase"/>
</dbReference>
<evidence type="ECO:0000256" key="2">
    <source>
        <dbReference type="ARBA" id="ARBA00012528"/>
    </source>
</evidence>
<dbReference type="SUPFAM" id="SSF55073">
    <property type="entry name" value="Nucleotide cyclase"/>
    <property type="match status" value="1"/>
</dbReference>
<evidence type="ECO:0000256" key="3">
    <source>
        <dbReference type="ARBA" id="ARBA00034247"/>
    </source>
</evidence>
<dbReference type="InterPro" id="IPR050469">
    <property type="entry name" value="Diguanylate_Cyclase"/>
</dbReference>
<dbReference type="PANTHER" id="PTHR45138:SF9">
    <property type="entry name" value="DIGUANYLATE CYCLASE DGCM-RELATED"/>
    <property type="match status" value="1"/>
</dbReference>
<gene>
    <name evidence="6" type="ORF">WL1483_2930</name>
</gene>
<evidence type="ECO:0000256" key="4">
    <source>
        <dbReference type="SAM" id="Phobius"/>
    </source>
</evidence>
<comment type="catalytic activity">
    <reaction evidence="3">
        <text>2 GTP = 3',3'-c-di-GMP + 2 diphosphate</text>
        <dbReference type="Rhea" id="RHEA:24898"/>
        <dbReference type="ChEBI" id="CHEBI:33019"/>
        <dbReference type="ChEBI" id="CHEBI:37565"/>
        <dbReference type="ChEBI" id="CHEBI:58805"/>
        <dbReference type="EC" id="2.7.7.65"/>
    </reaction>
</comment>
<feature type="transmembrane region" description="Helical" evidence="4">
    <location>
        <begin position="429"/>
        <end position="450"/>
    </location>
</feature>
<dbReference type="PROSITE" id="PS50887">
    <property type="entry name" value="GGDEF"/>
    <property type="match status" value="1"/>
</dbReference>
<reference evidence="6 7" key="2">
    <citation type="journal article" date="2016" name="Genome Announc.">
        <title>Complete Genome Sequence of the Highly Virulent Aeromonas schubertii Strain WL1483, Isolated from Diseased Snakehead Fish (Channa argus) in China.</title>
        <authorList>
            <person name="Liu L."/>
            <person name="Li N."/>
            <person name="Zhang D."/>
            <person name="Fu X."/>
            <person name="Shi C."/>
            <person name="Lin Q."/>
            <person name="Hao G."/>
        </authorList>
    </citation>
    <scope>NUCLEOTIDE SEQUENCE [LARGE SCALE GENOMIC DNA]</scope>
    <source>
        <strain evidence="6 7">WL1483</strain>
    </source>
</reference>
<dbReference type="AlphaFoldDB" id="A0A0S2SKU7"/>
<dbReference type="EC" id="2.7.7.65" evidence="2"/>
<evidence type="ECO:0000313" key="6">
    <source>
        <dbReference type="EMBL" id="ALP42349.1"/>
    </source>
</evidence>
<feature type="domain" description="GGDEF" evidence="5">
    <location>
        <begin position="490"/>
        <end position="620"/>
    </location>
</feature>
<dbReference type="Proteomes" id="UP000058114">
    <property type="component" value="Chromosome"/>
</dbReference>
<comment type="cofactor">
    <cofactor evidence="1">
        <name>Mg(2+)</name>
        <dbReference type="ChEBI" id="CHEBI:18420"/>
    </cofactor>
</comment>
<dbReference type="PANTHER" id="PTHR45138">
    <property type="entry name" value="REGULATORY COMPONENTS OF SENSORY TRANSDUCTION SYSTEM"/>
    <property type="match status" value="1"/>
</dbReference>
<dbReference type="InterPro" id="IPR043128">
    <property type="entry name" value="Rev_trsase/Diguanyl_cyclase"/>
</dbReference>
<dbReference type="NCBIfam" id="TIGR00254">
    <property type="entry name" value="GGDEF"/>
    <property type="match status" value="1"/>
</dbReference>
<keyword evidence="4" id="KW-0812">Transmembrane</keyword>
<proteinExistence type="predicted"/>
<dbReference type="RefSeq" id="WP_060587330.1">
    <property type="nucleotide sequence ID" value="NZ_CP013067.1"/>
</dbReference>
<reference evidence="7" key="1">
    <citation type="submission" date="2015-10" db="EMBL/GenBank/DDBJ databases">
        <title>Complete Genome Sequence of Aeromonas schubertii strain WL1483.</title>
        <authorList>
            <person name="Liu L."/>
        </authorList>
    </citation>
    <scope>NUCLEOTIDE SEQUENCE [LARGE SCALE GENOMIC DNA]</scope>
    <source>
        <strain evidence="7">WL1483</strain>
    </source>
</reference>
<dbReference type="SMART" id="SM00267">
    <property type="entry name" value="GGDEF"/>
    <property type="match status" value="1"/>
</dbReference>
<dbReference type="Pfam" id="PF00990">
    <property type="entry name" value="GGDEF"/>
    <property type="match status" value="1"/>
</dbReference>
<evidence type="ECO:0000259" key="5">
    <source>
        <dbReference type="PROSITE" id="PS50887"/>
    </source>
</evidence>
<protein>
    <recommendedName>
        <fullName evidence="2">diguanylate cyclase</fullName>
        <ecNumber evidence="2">2.7.7.65</ecNumber>
    </recommendedName>
</protein>
<dbReference type="EMBL" id="CP013067">
    <property type="protein sequence ID" value="ALP42349.1"/>
    <property type="molecule type" value="Genomic_DNA"/>
</dbReference>
<dbReference type="FunFam" id="3.30.70.270:FF:000001">
    <property type="entry name" value="Diguanylate cyclase domain protein"/>
    <property type="match status" value="1"/>
</dbReference>
<dbReference type="InterPro" id="IPR000160">
    <property type="entry name" value="GGDEF_dom"/>
</dbReference>
<accession>A0A0S2SKU7</accession>
<evidence type="ECO:0000313" key="7">
    <source>
        <dbReference type="Proteomes" id="UP000058114"/>
    </source>
</evidence>
<dbReference type="PATRIC" id="fig|652.5.peg.3595"/>
<dbReference type="GO" id="GO:0052621">
    <property type="term" value="F:diguanylate cyclase activity"/>
    <property type="evidence" value="ECO:0007669"/>
    <property type="project" value="UniProtKB-EC"/>
</dbReference>
<sequence length="620" mass="69453">MSGPGTRGLLLLGTLLTPLCASTVPLSSAELERELGAIEHTYLADTEFRGRVERLRVDLSAYPAAQQMRIRRLACWTQPADEIVEYRQAMTQANQEYELALALGDEVAQSDFILCRGWFHQLLGEIALAYGDYSQALSLAQHAGDRRQQAQALLYRGALFSFQGSPAKGLSDLMSAQRLYDALSLPSWYGKVQLDLAATYRRMELFGPARRLLDEIEVQLPPQGDSALLYELHRQRAMLENGQGHYHEALTELDKAEASHPESTALGLSLLRLDRAEAMLGLGQLEEATALLKHVGEAFKAETDPLLNGYWHLLMAQADTQAGAYQSALFHLNRAEPPLRREDNLRYLIRLASLRSQALEGLGQLQAALDEQRLFIALRTHFIREIQEQSAAWVRGEFELARQEAENALLRSHQQLQQQALELADERRFWLALVLILLIATGALLVRWLLERNRHMRQLAFTDELTGTQNRRRVLSLGGRMMAGARRHGHPFSVLVFDIDHFKRINDNLGHHQGDCILKWLVASVRHLLRQQDVLGRVGGEEFLLLLPGLELAQAARVAERIRAFIAGRAFPGMPYPVTLSLGCAQLGSGDAELSDLIRRADAALYRAKGGGRNRVELDL</sequence>
<keyword evidence="4" id="KW-1133">Transmembrane helix</keyword>
<dbReference type="InterPro" id="IPR011990">
    <property type="entry name" value="TPR-like_helical_dom_sf"/>
</dbReference>
<keyword evidence="4" id="KW-0472">Membrane</keyword>
<dbReference type="CDD" id="cd01949">
    <property type="entry name" value="GGDEF"/>
    <property type="match status" value="1"/>
</dbReference>
<dbReference type="KEGG" id="asr:WL1483_2930"/>
<name>A0A0S2SKU7_9GAMM</name>
<evidence type="ECO:0000256" key="1">
    <source>
        <dbReference type="ARBA" id="ARBA00001946"/>
    </source>
</evidence>
<organism evidence="6 7">
    <name type="scientific">Aeromonas schubertii</name>
    <dbReference type="NCBI Taxonomy" id="652"/>
    <lineage>
        <taxon>Bacteria</taxon>
        <taxon>Pseudomonadati</taxon>
        <taxon>Pseudomonadota</taxon>
        <taxon>Gammaproteobacteria</taxon>
        <taxon>Aeromonadales</taxon>
        <taxon>Aeromonadaceae</taxon>
        <taxon>Aeromonas</taxon>
    </lineage>
</organism>
<dbReference type="SUPFAM" id="SSF48452">
    <property type="entry name" value="TPR-like"/>
    <property type="match status" value="2"/>
</dbReference>